<evidence type="ECO:0000256" key="13">
    <source>
        <dbReference type="SAM" id="SignalP"/>
    </source>
</evidence>
<evidence type="ECO:0000313" key="16">
    <source>
        <dbReference type="EMBL" id="NHO67529.1"/>
    </source>
</evidence>
<evidence type="ECO:0000256" key="7">
    <source>
        <dbReference type="ARBA" id="ARBA00023065"/>
    </source>
</evidence>
<evidence type="ECO:0000256" key="10">
    <source>
        <dbReference type="ARBA" id="ARBA00023237"/>
    </source>
</evidence>
<comment type="subcellular location">
    <subcellularLocation>
        <location evidence="1 11">Cell outer membrane</location>
        <topology evidence="1 11">Multi-pass membrane protein</topology>
    </subcellularLocation>
</comment>
<dbReference type="SUPFAM" id="SSF56935">
    <property type="entry name" value="Porins"/>
    <property type="match status" value="1"/>
</dbReference>
<accession>A0A9E5MNM9</accession>
<evidence type="ECO:0000313" key="17">
    <source>
        <dbReference type="Proteomes" id="UP000787472"/>
    </source>
</evidence>
<dbReference type="GO" id="GO:0009279">
    <property type="term" value="C:cell outer membrane"/>
    <property type="evidence" value="ECO:0007669"/>
    <property type="project" value="UniProtKB-SubCell"/>
</dbReference>
<comment type="similarity">
    <text evidence="11 12">Belongs to the TonB-dependent receptor family.</text>
</comment>
<evidence type="ECO:0000256" key="1">
    <source>
        <dbReference type="ARBA" id="ARBA00004571"/>
    </source>
</evidence>
<evidence type="ECO:0000259" key="15">
    <source>
        <dbReference type="Pfam" id="PF07715"/>
    </source>
</evidence>
<dbReference type="AlphaFoldDB" id="A0A9E5MNM9"/>
<keyword evidence="17" id="KW-1185">Reference proteome</keyword>
<feature type="domain" description="TonB-dependent receptor plug" evidence="15">
    <location>
        <begin position="50"/>
        <end position="158"/>
    </location>
</feature>
<keyword evidence="6" id="KW-0408">Iron</keyword>
<keyword evidence="5 11" id="KW-0812">Transmembrane</keyword>
<name>A0A9E5MNM9_9GAMM</name>
<organism evidence="16 17">
    <name type="scientific">Pseudomaricurvus hydrocarbonicus</name>
    <dbReference type="NCBI Taxonomy" id="1470433"/>
    <lineage>
        <taxon>Bacteria</taxon>
        <taxon>Pseudomonadati</taxon>
        <taxon>Pseudomonadota</taxon>
        <taxon>Gammaproteobacteria</taxon>
        <taxon>Cellvibrionales</taxon>
        <taxon>Cellvibrionaceae</taxon>
        <taxon>Pseudomaricurvus</taxon>
    </lineage>
</organism>
<feature type="chain" id="PRO_5038649917" evidence="13">
    <location>
        <begin position="25"/>
        <end position="897"/>
    </location>
</feature>
<keyword evidence="8 12" id="KW-0798">TonB box</keyword>
<keyword evidence="7" id="KW-0406">Ion transport</keyword>
<keyword evidence="9 11" id="KW-0472">Membrane</keyword>
<evidence type="ECO:0000259" key="14">
    <source>
        <dbReference type="Pfam" id="PF00593"/>
    </source>
</evidence>
<dbReference type="PANTHER" id="PTHR32552">
    <property type="entry name" value="FERRICHROME IRON RECEPTOR-RELATED"/>
    <property type="match status" value="1"/>
</dbReference>
<dbReference type="RefSeq" id="WP_167190392.1">
    <property type="nucleotide sequence ID" value="NZ_JAAONZ010000017.1"/>
</dbReference>
<evidence type="ECO:0000256" key="2">
    <source>
        <dbReference type="ARBA" id="ARBA00022448"/>
    </source>
</evidence>
<keyword evidence="2 11" id="KW-0813">Transport</keyword>
<keyword evidence="13" id="KW-0732">Signal</keyword>
<reference evidence="16" key="1">
    <citation type="submission" date="2020-03" db="EMBL/GenBank/DDBJ databases">
        <authorList>
            <person name="Guo F."/>
        </authorList>
    </citation>
    <scope>NUCLEOTIDE SEQUENCE</scope>
    <source>
        <strain evidence="16">JCM 30134</strain>
    </source>
</reference>
<evidence type="ECO:0000256" key="9">
    <source>
        <dbReference type="ARBA" id="ARBA00023136"/>
    </source>
</evidence>
<dbReference type="PANTHER" id="PTHR32552:SF81">
    <property type="entry name" value="TONB-DEPENDENT OUTER MEMBRANE RECEPTOR"/>
    <property type="match status" value="1"/>
</dbReference>
<evidence type="ECO:0000256" key="11">
    <source>
        <dbReference type="PROSITE-ProRule" id="PRU01360"/>
    </source>
</evidence>
<feature type="signal peptide" evidence="13">
    <location>
        <begin position="1"/>
        <end position="24"/>
    </location>
</feature>
<gene>
    <name evidence="16" type="ORF">G8770_18445</name>
</gene>
<keyword evidence="4" id="KW-0410">Iron transport</keyword>
<evidence type="ECO:0000256" key="6">
    <source>
        <dbReference type="ARBA" id="ARBA00023004"/>
    </source>
</evidence>
<dbReference type="Pfam" id="PF00593">
    <property type="entry name" value="TonB_dep_Rec_b-barrel"/>
    <property type="match status" value="1"/>
</dbReference>
<evidence type="ECO:0000256" key="8">
    <source>
        <dbReference type="ARBA" id="ARBA00023077"/>
    </source>
</evidence>
<keyword evidence="3 11" id="KW-1134">Transmembrane beta strand</keyword>
<dbReference type="Gene3D" id="2.40.170.20">
    <property type="entry name" value="TonB-dependent receptor, beta-barrel domain"/>
    <property type="match status" value="1"/>
</dbReference>
<dbReference type="InterPro" id="IPR000531">
    <property type="entry name" value="Beta-barrel_TonB"/>
</dbReference>
<feature type="domain" description="TonB-dependent receptor-like beta-barrel" evidence="14">
    <location>
        <begin position="349"/>
        <end position="863"/>
    </location>
</feature>
<dbReference type="GO" id="GO:0006826">
    <property type="term" value="P:iron ion transport"/>
    <property type="evidence" value="ECO:0007669"/>
    <property type="project" value="UniProtKB-KW"/>
</dbReference>
<dbReference type="InterPro" id="IPR037066">
    <property type="entry name" value="Plug_dom_sf"/>
</dbReference>
<dbReference type="Proteomes" id="UP000787472">
    <property type="component" value="Unassembled WGS sequence"/>
</dbReference>
<dbReference type="PROSITE" id="PS52016">
    <property type="entry name" value="TONB_DEPENDENT_REC_3"/>
    <property type="match status" value="1"/>
</dbReference>
<evidence type="ECO:0000256" key="3">
    <source>
        <dbReference type="ARBA" id="ARBA00022452"/>
    </source>
</evidence>
<sequence>MRLYKPMALAIAVANASIAAPALAEDVSERRSSQILEEVLVTATKRETNLMDTPVAISAFTEADLIRQGINNVKDLGNLVPSLDIAYDQDQSSPVIAMRGVRSTNTSELGDPSVGLHMDGIYSPRPQGAMALMFDVERVEALRGPQGTLFGRNSTVGTINVISKRPVIDEFEANVGVEAGSWDQRLIKGMINIPVSETLALRASFMDQTRDSYLDGYYDANQWDRRRLPDDAKNAPLLDGDAKTLIQERNWWSDKRELVEADEEDFYNNIDQYAFRISALWEPTDDLSWMMTYEKFQDKSAGNLNTIDCDKAAKRLTEDADGNMVAGQAGCDSVYGPGADEYTVVVNTPGKLDLSIDSVRSNFRWDFSDTMALVYNAGYASQKRSALMDIDAGVTDWDMELNFVDTQYQSQSHELQIQSTNSGPLQWIAGAFYFKEKNDMKGYFNAHMNDSTFWDQPNRTLESQAYFAQGTYQLTDRLNLTLGYRWTEDTKQDKGGHNKSCVRDWALTPSDAGFPGCYPAWVFDAPGYEGDPSGFFNSYSPDHFDNPAIYSDTTNNDTKGSWSASTYRIGLDYDLTEDIMLYGYVANGFKSGGIGDVVVQYEQDPLTAEYPLDADGNRIVKTRHDSNYDPEEVTTFELGAKASLLDGRLNLSGTFFYSDYQDMQLASPESVFNVYSVQQDPTSDNYGEVETNGFVVYRTKNAAESEIKGFEFEFDWMPYPNGRVSGFATWLKTEITSDFVTRFDYGATDLFQMEYGPAHDNDNMDLYRNLKGNELAASPEYSVTINYDHTFHLDSGARVIPFVGLHWEDESYLTYWNVDKHDFPNANTEAHDDTREAFYTVNMSIKYISANEQWDVEAFGYNVTDESIPYWAGAGDGVVRGSRSVPANYGVRLNYSF</sequence>
<evidence type="ECO:0000256" key="5">
    <source>
        <dbReference type="ARBA" id="ARBA00022692"/>
    </source>
</evidence>
<dbReference type="InterPro" id="IPR012910">
    <property type="entry name" value="Plug_dom"/>
</dbReference>
<dbReference type="InterPro" id="IPR036942">
    <property type="entry name" value="Beta-barrel_TonB_sf"/>
</dbReference>
<comment type="caution">
    <text evidence="16">The sequence shown here is derived from an EMBL/GenBank/DDBJ whole genome shotgun (WGS) entry which is preliminary data.</text>
</comment>
<evidence type="ECO:0000256" key="4">
    <source>
        <dbReference type="ARBA" id="ARBA00022496"/>
    </source>
</evidence>
<proteinExistence type="inferred from homology"/>
<dbReference type="EMBL" id="JAAONZ010000017">
    <property type="protein sequence ID" value="NHO67529.1"/>
    <property type="molecule type" value="Genomic_DNA"/>
</dbReference>
<keyword evidence="10 11" id="KW-0998">Cell outer membrane</keyword>
<protein>
    <submittedName>
        <fullName evidence="16">TonB-dependent receptor</fullName>
    </submittedName>
</protein>
<keyword evidence="16" id="KW-0675">Receptor</keyword>
<evidence type="ECO:0000256" key="12">
    <source>
        <dbReference type="RuleBase" id="RU003357"/>
    </source>
</evidence>
<dbReference type="Pfam" id="PF07715">
    <property type="entry name" value="Plug"/>
    <property type="match status" value="1"/>
</dbReference>
<dbReference type="InterPro" id="IPR039426">
    <property type="entry name" value="TonB-dep_rcpt-like"/>
</dbReference>
<dbReference type="Gene3D" id="2.170.130.10">
    <property type="entry name" value="TonB-dependent receptor, plug domain"/>
    <property type="match status" value="1"/>
</dbReference>